<dbReference type="OrthoDB" id="5866954at2759"/>
<reference evidence="2" key="1">
    <citation type="submission" date="2020-12" db="UniProtKB">
        <authorList>
            <consortium name="WormBaseParasite"/>
        </authorList>
    </citation>
    <scope>IDENTIFICATION</scope>
    <source>
        <strain evidence="2">MHco3</strain>
    </source>
</reference>
<dbReference type="AlphaFoldDB" id="A0A7I4Z1Y0"/>
<dbReference type="Proteomes" id="UP000025227">
    <property type="component" value="Unplaced"/>
</dbReference>
<keyword evidence="1" id="KW-1185">Reference proteome</keyword>
<organism evidence="1 2">
    <name type="scientific">Haemonchus contortus</name>
    <name type="common">Barber pole worm</name>
    <dbReference type="NCBI Taxonomy" id="6289"/>
    <lineage>
        <taxon>Eukaryota</taxon>
        <taxon>Metazoa</taxon>
        <taxon>Ecdysozoa</taxon>
        <taxon>Nematoda</taxon>
        <taxon>Chromadorea</taxon>
        <taxon>Rhabditida</taxon>
        <taxon>Rhabditina</taxon>
        <taxon>Rhabditomorpha</taxon>
        <taxon>Strongyloidea</taxon>
        <taxon>Trichostrongylidae</taxon>
        <taxon>Haemonchus</taxon>
    </lineage>
</organism>
<dbReference type="WBParaSite" id="HCON_00176460-00001">
    <property type="protein sequence ID" value="HCON_00176460-00001"/>
    <property type="gene ID" value="HCON_00176460"/>
</dbReference>
<evidence type="ECO:0000313" key="2">
    <source>
        <dbReference type="WBParaSite" id="HCON_00176460-00001"/>
    </source>
</evidence>
<name>A0A7I4Z1Y0_HAECO</name>
<accession>A0A7I4Z1Y0</accession>
<proteinExistence type="predicted"/>
<protein>
    <submittedName>
        <fullName evidence="2">Protein-tyrosine-phosphatase</fullName>
    </submittedName>
</protein>
<sequence>MEKSDVTSAVGMAGVPVHLLECASLAFEIGSLTFDHPVFFTDTACTPGVADAYNVIVGNDLLRKLPPWTIDYATRAFSMANQQVRIFCTSPAENDQTNDQSVTVRVAETTVLPPSAETFVRCTTGLTDEAPLI</sequence>
<evidence type="ECO:0000313" key="1">
    <source>
        <dbReference type="Proteomes" id="UP000025227"/>
    </source>
</evidence>